<reference evidence="2" key="1">
    <citation type="journal article" date="2014" name="Front. Microbiol.">
        <title>High frequency of phylogenetically diverse reductive dehalogenase-homologous genes in deep subseafloor sedimentary metagenomes.</title>
        <authorList>
            <person name="Kawai M."/>
            <person name="Futagami T."/>
            <person name="Toyoda A."/>
            <person name="Takaki Y."/>
            <person name="Nishi S."/>
            <person name="Hori S."/>
            <person name="Arai W."/>
            <person name="Tsubouchi T."/>
            <person name="Morono Y."/>
            <person name="Uchiyama I."/>
            <person name="Ito T."/>
            <person name="Fujiyama A."/>
            <person name="Inagaki F."/>
            <person name="Takami H."/>
        </authorList>
    </citation>
    <scope>NUCLEOTIDE SEQUENCE</scope>
    <source>
        <strain evidence="2">Expedition CK06-06</strain>
    </source>
</reference>
<dbReference type="GO" id="GO:0003824">
    <property type="term" value="F:catalytic activity"/>
    <property type="evidence" value="ECO:0007669"/>
    <property type="project" value="InterPro"/>
</dbReference>
<dbReference type="InterPro" id="IPR002500">
    <property type="entry name" value="PAPS_reduct_dom"/>
</dbReference>
<feature type="non-terminal residue" evidence="2">
    <location>
        <position position="1"/>
    </location>
</feature>
<evidence type="ECO:0000259" key="1">
    <source>
        <dbReference type="Pfam" id="PF01507"/>
    </source>
</evidence>
<organism evidence="2">
    <name type="scientific">marine sediment metagenome</name>
    <dbReference type="NCBI Taxonomy" id="412755"/>
    <lineage>
        <taxon>unclassified sequences</taxon>
        <taxon>metagenomes</taxon>
        <taxon>ecological metagenomes</taxon>
    </lineage>
</organism>
<feature type="non-terminal residue" evidence="2">
    <location>
        <position position="136"/>
    </location>
</feature>
<dbReference type="InterPro" id="IPR050128">
    <property type="entry name" value="Sulfate_adenylyltrnsfr_sub2"/>
</dbReference>
<sequence>GGKDSQVVLDIVSRVLAPDDYMVIFTDTTMEIPFTYETVKKTKKTYQTAYPELKFYTARPPRDALEFWEQFGPPSRIHRWCCSVCKTAPFARLVRKIHNENGYGGQPKVSVFEGIRSEESNRRSRYSRKARGVKHF</sequence>
<dbReference type="SUPFAM" id="SSF52402">
    <property type="entry name" value="Adenine nucleotide alpha hydrolases-like"/>
    <property type="match status" value="1"/>
</dbReference>
<dbReference type="PANTHER" id="PTHR43196:SF2">
    <property type="entry name" value="PHOSPHOADENOSINE PHOSPHOSULFATE REDUCTASE"/>
    <property type="match status" value="1"/>
</dbReference>
<dbReference type="PANTHER" id="PTHR43196">
    <property type="entry name" value="SULFATE ADENYLYLTRANSFERASE SUBUNIT 2"/>
    <property type="match status" value="1"/>
</dbReference>
<comment type="caution">
    <text evidence="2">The sequence shown here is derived from an EMBL/GenBank/DDBJ whole genome shotgun (WGS) entry which is preliminary data.</text>
</comment>
<proteinExistence type="predicted"/>
<gene>
    <name evidence="2" type="ORF">S03H2_69587</name>
</gene>
<protein>
    <recommendedName>
        <fullName evidence="1">Phosphoadenosine phosphosulphate reductase domain-containing protein</fullName>
    </recommendedName>
</protein>
<feature type="domain" description="Phosphoadenosine phosphosulphate reductase" evidence="1">
    <location>
        <begin position="1"/>
        <end position="125"/>
    </location>
</feature>
<evidence type="ECO:0000313" key="2">
    <source>
        <dbReference type="EMBL" id="GAH98609.1"/>
    </source>
</evidence>
<dbReference type="EMBL" id="BARU01046014">
    <property type="protein sequence ID" value="GAH98609.1"/>
    <property type="molecule type" value="Genomic_DNA"/>
</dbReference>
<dbReference type="Gene3D" id="3.40.50.620">
    <property type="entry name" value="HUPs"/>
    <property type="match status" value="1"/>
</dbReference>
<dbReference type="InterPro" id="IPR014729">
    <property type="entry name" value="Rossmann-like_a/b/a_fold"/>
</dbReference>
<name>X1L867_9ZZZZ</name>
<dbReference type="Pfam" id="PF01507">
    <property type="entry name" value="PAPS_reduct"/>
    <property type="match status" value="1"/>
</dbReference>
<dbReference type="AlphaFoldDB" id="X1L867"/>
<accession>X1L867</accession>